<accession>A0A347WHJ9</accession>
<dbReference type="RefSeq" id="WP_118989480.1">
    <property type="nucleotide sequence ID" value="NZ_CP023434.1"/>
</dbReference>
<evidence type="ECO:0000313" key="2">
    <source>
        <dbReference type="Proteomes" id="UP000263232"/>
    </source>
</evidence>
<reference evidence="1 2" key="1">
    <citation type="submission" date="2017-09" db="EMBL/GenBank/DDBJ databases">
        <title>Complete genome sequence of Oxytococcus suis strain ZY16052.</title>
        <authorList>
            <person name="Li F."/>
        </authorList>
    </citation>
    <scope>NUCLEOTIDE SEQUENCE [LARGE SCALE GENOMIC DNA]</scope>
    <source>
        <strain evidence="1 2">ZY16052</strain>
    </source>
</reference>
<dbReference type="Proteomes" id="UP000263232">
    <property type="component" value="Chromosome"/>
</dbReference>
<sequence length="71" mass="8514">MEKNYDKFDIVEMKKPHACQTNRWQIIRMGMDIRIQCQNCGHIVTMVRRDFDKKMKRVLEKGDTLNTPTNN</sequence>
<evidence type="ECO:0000313" key="1">
    <source>
        <dbReference type="EMBL" id="AXY24556.1"/>
    </source>
</evidence>
<proteinExistence type="predicted"/>
<organism evidence="1 2">
    <name type="scientific">Suicoccus acidiformans</name>
    <dbReference type="NCBI Taxonomy" id="2036206"/>
    <lineage>
        <taxon>Bacteria</taxon>
        <taxon>Bacillati</taxon>
        <taxon>Bacillota</taxon>
        <taxon>Bacilli</taxon>
        <taxon>Lactobacillales</taxon>
        <taxon>Aerococcaceae</taxon>
        <taxon>Suicoccus</taxon>
    </lineage>
</organism>
<dbReference type="InterPro" id="IPR009296">
    <property type="entry name" value="DUF951"/>
</dbReference>
<name>A0A347WHJ9_9LACT</name>
<gene>
    <name evidence="1" type="ORF">CL176_00110</name>
</gene>
<dbReference type="AlphaFoldDB" id="A0A347WHJ9"/>
<dbReference type="PANTHER" id="PTHR38455">
    <property type="entry name" value="HYPOTHETICAL CYTOSOLIC PROTEIN"/>
    <property type="match status" value="1"/>
</dbReference>
<dbReference type="OrthoDB" id="9802710at2"/>
<dbReference type="PIRSF" id="PIRSF037263">
    <property type="entry name" value="DUF951_bac"/>
    <property type="match status" value="1"/>
</dbReference>
<dbReference type="Pfam" id="PF06107">
    <property type="entry name" value="DUF951"/>
    <property type="match status" value="1"/>
</dbReference>
<dbReference type="EMBL" id="CP023434">
    <property type="protein sequence ID" value="AXY24556.1"/>
    <property type="molecule type" value="Genomic_DNA"/>
</dbReference>
<dbReference type="PANTHER" id="PTHR38455:SF1">
    <property type="entry name" value="DUF951 DOMAIN-CONTAINING PROTEIN"/>
    <property type="match status" value="1"/>
</dbReference>
<keyword evidence="2" id="KW-1185">Reference proteome</keyword>
<dbReference type="KEGG" id="abae:CL176_00110"/>
<protein>
    <submittedName>
        <fullName evidence="1">DUF951 domain-containing protein</fullName>
    </submittedName>
</protein>